<feature type="transmembrane region" description="Helical" evidence="7">
    <location>
        <begin position="35"/>
        <end position="59"/>
    </location>
</feature>
<dbReference type="PANTHER" id="PTHR43124">
    <property type="entry name" value="PURINE EFFLUX PUMP PBUE"/>
    <property type="match status" value="1"/>
</dbReference>
<evidence type="ECO:0000313" key="10">
    <source>
        <dbReference type="Proteomes" id="UP000256304"/>
    </source>
</evidence>
<evidence type="ECO:0000313" key="9">
    <source>
        <dbReference type="EMBL" id="REE78701.1"/>
    </source>
</evidence>
<dbReference type="InterPro" id="IPR036259">
    <property type="entry name" value="MFS_trans_sf"/>
</dbReference>
<feature type="transmembrane region" description="Helical" evidence="7">
    <location>
        <begin position="128"/>
        <end position="151"/>
    </location>
</feature>
<dbReference type="GO" id="GO:0005886">
    <property type="term" value="C:plasma membrane"/>
    <property type="evidence" value="ECO:0007669"/>
    <property type="project" value="UniProtKB-SubCell"/>
</dbReference>
<evidence type="ECO:0000256" key="4">
    <source>
        <dbReference type="ARBA" id="ARBA00022692"/>
    </source>
</evidence>
<dbReference type="OrthoDB" id="2727100at2"/>
<dbReference type="Gene3D" id="1.20.1250.20">
    <property type="entry name" value="MFS general substrate transporter like domains"/>
    <property type="match status" value="2"/>
</dbReference>
<keyword evidence="4 7" id="KW-0812">Transmembrane</keyword>
<dbReference type="InterPro" id="IPR020846">
    <property type="entry name" value="MFS_dom"/>
</dbReference>
<organism evidence="9 10">
    <name type="scientific">Paenibacillus taihuensis</name>
    <dbReference type="NCBI Taxonomy" id="1156355"/>
    <lineage>
        <taxon>Bacteria</taxon>
        <taxon>Bacillati</taxon>
        <taxon>Bacillota</taxon>
        <taxon>Bacilli</taxon>
        <taxon>Bacillales</taxon>
        <taxon>Paenibacillaceae</taxon>
        <taxon>Paenibacillus</taxon>
    </lineage>
</organism>
<dbReference type="RefSeq" id="WP_116190786.1">
    <property type="nucleotide sequence ID" value="NZ_QTTN01000025.1"/>
</dbReference>
<evidence type="ECO:0000256" key="1">
    <source>
        <dbReference type="ARBA" id="ARBA00004651"/>
    </source>
</evidence>
<dbReference type="Pfam" id="PF07690">
    <property type="entry name" value="MFS_1"/>
    <property type="match status" value="1"/>
</dbReference>
<dbReference type="PANTHER" id="PTHR43124:SF10">
    <property type="entry name" value="PURINE EFFLUX PUMP PBUE"/>
    <property type="match status" value="1"/>
</dbReference>
<feature type="transmembrane region" description="Helical" evidence="7">
    <location>
        <begin position="157"/>
        <end position="176"/>
    </location>
</feature>
<dbReference type="GO" id="GO:0022857">
    <property type="term" value="F:transmembrane transporter activity"/>
    <property type="evidence" value="ECO:0007669"/>
    <property type="project" value="InterPro"/>
</dbReference>
<evidence type="ECO:0000256" key="6">
    <source>
        <dbReference type="ARBA" id="ARBA00023136"/>
    </source>
</evidence>
<protein>
    <submittedName>
        <fullName evidence="9">DHA1 family putative efflux transporter-like MFS transporter</fullName>
    </submittedName>
</protein>
<dbReference type="EMBL" id="QTTN01000025">
    <property type="protein sequence ID" value="REE78701.1"/>
    <property type="molecule type" value="Genomic_DNA"/>
</dbReference>
<evidence type="ECO:0000256" key="5">
    <source>
        <dbReference type="ARBA" id="ARBA00022989"/>
    </source>
</evidence>
<evidence type="ECO:0000259" key="8">
    <source>
        <dbReference type="PROSITE" id="PS50850"/>
    </source>
</evidence>
<dbReference type="InterPro" id="IPR011701">
    <property type="entry name" value="MFS"/>
</dbReference>
<keyword evidence="5 7" id="KW-1133">Transmembrane helix</keyword>
<dbReference type="Proteomes" id="UP000256304">
    <property type="component" value="Unassembled WGS sequence"/>
</dbReference>
<name>A0A3D9RRJ5_9BACL</name>
<evidence type="ECO:0000256" key="2">
    <source>
        <dbReference type="ARBA" id="ARBA00022448"/>
    </source>
</evidence>
<dbReference type="AlphaFoldDB" id="A0A3D9RRJ5"/>
<reference evidence="9 10" key="1">
    <citation type="submission" date="2018-08" db="EMBL/GenBank/DDBJ databases">
        <title>Genomic Encyclopedia of Type Strains, Phase III (KMG-III): the genomes of soil and plant-associated and newly described type strains.</title>
        <authorList>
            <person name="Whitman W."/>
        </authorList>
    </citation>
    <scope>NUCLEOTIDE SEQUENCE [LARGE SCALE GENOMIC DNA]</scope>
    <source>
        <strain evidence="9 10">CGMCC 1.10966</strain>
    </source>
</reference>
<feature type="domain" description="Major facilitator superfamily (MFS) profile" evidence="8">
    <location>
        <begin position="5"/>
        <end position="387"/>
    </location>
</feature>
<accession>A0A3D9RRJ5</accession>
<keyword evidence="2" id="KW-0813">Transport</keyword>
<keyword evidence="3" id="KW-1003">Cell membrane</keyword>
<feature type="transmembrane region" description="Helical" evidence="7">
    <location>
        <begin position="290"/>
        <end position="315"/>
    </location>
</feature>
<gene>
    <name evidence="9" type="ORF">A8990_12598</name>
</gene>
<feature type="transmembrane region" description="Helical" evidence="7">
    <location>
        <begin position="71"/>
        <end position="94"/>
    </location>
</feature>
<feature type="transmembrane region" description="Helical" evidence="7">
    <location>
        <begin position="196"/>
        <end position="211"/>
    </location>
</feature>
<dbReference type="CDD" id="cd17324">
    <property type="entry name" value="MFS_NepI_like"/>
    <property type="match status" value="1"/>
</dbReference>
<feature type="transmembrane region" description="Helical" evidence="7">
    <location>
        <begin position="100"/>
        <end position="121"/>
    </location>
</feature>
<dbReference type="PROSITE" id="PS50850">
    <property type="entry name" value="MFS"/>
    <property type="match status" value="1"/>
</dbReference>
<keyword evidence="10" id="KW-1185">Reference proteome</keyword>
<keyword evidence="6 7" id="KW-0472">Membrane</keyword>
<proteinExistence type="predicted"/>
<sequence>MNRLAIYVLALGVFLTATSELVVSGILRIIAGDLHISIALAGQLITAYSLSFAIGTPVFVSLTSRMERKKVLLGSLAIFILGSILSTASSTIVLLMISRIILGISAGVYLVVTFGTVAKLVPADKLGGAISIIVLGFSSAMILGVPVGIIISSWLNWRAIFLILSLLSLLIAYIIYRHLPQIDGDAPVSFRQQFKVLGSVVIVSGLFLTFLKESGNSIFFTYLTSYLQDILHLKTSNISVMMLAFGIVGAVGSRLSGYGVDRWGAARMITASMVAHVLVLAILPTATGSLVFEIVLLSLMVMAMFTSGPAIQTYFIQQAPLSSNLVLSLNTSIIHLGLASGAGAGGVMLDATSTLRYHPWLASTIVALGLAAAAVSFTMRFTAPRADRSSKRDFFIQKEGHR</sequence>
<dbReference type="InterPro" id="IPR050189">
    <property type="entry name" value="MFS_Efflux_Transporters"/>
</dbReference>
<feature type="transmembrane region" description="Helical" evidence="7">
    <location>
        <begin position="231"/>
        <end position="252"/>
    </location>
</feature>
<feature type="transmembrane region" description="Helical" evidence="7">
    <location>
        <begin position="327"/>
        <end position="348"/>
    </location>
</feature>
<dbReference type="SUPFAM" id="SSF103473">
    <property type="entry name" value="MFS general substrate transporter"/>
    <property type="match status" value="1"/>
</dbReference>
<comment type="caution">
    <text evidence="9">The sequence shown here is derived from an EMBL/GenBank/DDBJ whole genome shotgun (WGS) entry which is preliminary data.</text>
</comment>
<feature type="transmembrane region" description="Helical" evidence="7">
    <location>
        <begin position="360"/>
        <end position="382"/>
    </location>
</feature>
<comment type="subcellular location">
    <subcellularLocation>
        <location evidence="1">Cell membrane</location>
        <topology evidence="1">Multi-pass membrane protein</topology>
    </subcellularLocation>
</comment>
<evidence type="ECO:0000256" key="3">
    <source>
        <dbReference type="ARBA" id="ARBA00022475"/>
    </source>
</evidence>
<evidence type="ECO:0000256" key="7">
    <source>
        <dbReference type="SAM" id="Phobius"/>
    </source>
</evidence>
<feature type="transmembrane region" description="Helical" evidence="7">
    <location>
        <begin position="264"/>
        <end position="284"/>
    </location>
</feature>